<dbReference type="PANTHER" id="PTHR36153">
    <property type="entry name" value="INNER MEMBRANE PROTEIN-RELATED"/>
    <property type="match status" value="1"/>
</dbReference>
<dbReference type="NCBIfam" id="TIGR03348">
    <property type="entry name" value="VI_IcmF"/>
    <property type="match status" value="1"/>
</dbReference>
<evidence type="ECO:0000259" key="3">
    <source>
        <dbReference type="Pfam" id="PF06761"/>
    </source>
</evidence>
<dbReference type="InterPro" id="IPR027417">
    <property type="entry name" value="P-loop_NTPase"/>
</dbReference>
<dbReference type="Pfam" id="PF06744">
    <property type="entry name" value="IcmF_C"/>
    <property type="match status" value="1"/>
</dbReference>
<accession>A0A250DJU9</accession>
<reference evidence="5 6" key="1">
    <citation type="submission" date="2017-09" db="EMBL/GenBank/DDBJ databases">
        <title>The diverse metabolic capabilities of V. boronicumulans make it an excellent choice for continued studies on novel biodegradation.</title>
        <authorList>
            <person name="Sun S."/>
        </authorList>
    </citation>
    <scope>NUCLEOTIDE SEQUENCE [LARGE SCALE GENOMIC DNA]</scope>
    <source>
        <strain evidence="5 6">J1</strain>
    </source>
</reference>
<evidence type="ECO:0000256" key="1">
    <source>
        <dbReference type="SAM" id="Phobius"/>
    </source>
</evidence>
<keyword evidence="1" id="KW-1133">Transmembrane helix</keyword>
<dbReference type="InterPro" id="IPR053156">
    <property type="entry name" value="T6SS_TssM-like"/>
</dbReference>
<dbReference type="InterPro" id="IPR010623">
    <property type="entry name" value="IcmF_C"/>
</dbReference>
<dbReference type="EMBL" id="CP023284">
    <property type="protein sequence ID" value="ATA54646.1"/>
    <property type="molecule type" value="Genomic_DNA"/>
</dbReference>
<proteinExistence type="predicted"/>
<feature type="domain" description="IcmF-related" evidence="3">
    <location>
        <begin position="601"/>
        <end position="932"/>
    </location>
</feature>
<dbReference type="InterPro" id="IPR009612">
    <property type="entry name" value="IcmF-rel"/>
</dbReference>
<sequence length="1355" mass="147985">MQYLKQFLAFLFSRQMLAFLAMVLLALAIWFIGPLLAVDGLRPFASVGVRVTFIVMLLVLGLLWMVSGPYSLLGVAALCLLVWHAGPLLAIGAAKPLAPLWVRTMVICAILVMYAVYWLYRLWQALRNNDDLLAKFLRFGQDADKDDSAKEELKTVTATVTRALTQLKGLRGRGGLRRILEGKRYLYELPWYMIVGSPGAGKTTALLNAGLQFPLARQMGHASRSMVLRSEGGTLNSDWWFSNEAVLIDTAGRYTTQESNPVSDPIEWRGFLELLRKHRTRAPLNGVIVALNAAELLTMSEMERAEHASMVRDRLADLRQELGIRFPVYVIVTKIDLLRGFSEYFQSLTSEGRTQTWGFTLPFHGIQSSRAAVRDREPLRAQIEAELALLKDRLAAGLRARLNEEFDVDRRKRLFALPQELAGMSALLVPMLDEMFLASRFDGTQLHDTLRGVYFTSGAQADLEMPADAGTLFQRLQRSLGLGAGGASAAGNEEGVKPPGRMASPMRGQQGFFLQDLLTKVIIPEAHLVRPNLRWEFRFRLLRLTGHALAVVIFLWLAGALALSFGNNRQYLSAVGQRAEALTVQVRQLFADFKPAGVPDVLSGARELPGYSGLDIDNPPGSFLYGLYTVPPVLDAASDTYAQLQDHTLLPSVLQRMESVLKQSMNDGDAKTAYEVLRVYKLLHDKERYMQGGAQDVRNWVLKDWERADSAAAFGGRASMVGHVTALFSGARPVQSASLPNEALVRAVQNFLDSNTSSQRVYERAKAAMLSEAPQEFTLVRAVGPQAGTVFSRAGGLPLEKGVTGLFTYDGYHEVFNKRLPEFVVRALDDDAWVMGRGAQGGATLATQVKTPALLDEAARKLRNDPLLDDIRRQYLAEYAQHWESFLESIRTVSGSDTTGTSLGFDLSVLRQLAAPDSPLARLARAAARETTLSRPLVVRTQEEKGFLDKATDELNKQTNAIGRNLGIRAEERLEKQIVDNRFAALREVVTGQADIGVTSAGAAAGKPGLENISGLLNEFYTLLVVADTALTAGSLPPGGAEVGARLKLEAGKLPAPFREVLTALAASGGDKVMLGSTGILRSQAQLQLDRIMGLMAMQVSEPCKRGVEGRYPLAAVTQDASIEDFSLVFAAGGAADEFFNKHLAPYVDMSVRPWRYKDPNVANAMVGIDAAAGNGAGLKPATSGPTLLGELLKLLAQSGPSLDAFYRAQQIRDLFFRDAGGKKLAWKIDLRVLELEPSITELVIDIDGQGQRYVHGPVQAFAVNWPGPRGGAMAEITANPRISNPTSTFLAHGPWALFRLLEKGRIVSTATPGRLSVEYAFDGRRALIDVSSGSQPNPLGSDVLKGFRCPGRAA</sequence>
<evidence type="ECO:0000259" key="2">
    <source>
        <dbReference type="Pfam" id="PF06744"/>
    </source>
</evidence>
<feature type="domain" description="Type VI secretion system IcmF C-terminal" evidence="2">
    <location>
        <begin position="1230"/>
        <end position="1334"/>
    </location>
</feature>
<dbReference type="SUPFAM" id="SSF52540">
    <property type="entry name" value="P-loop containing nucleoside triphosphate hydrolases"/>
    <property type="match status" value="1"/>
</dbReference>
<gene>
    <name evidence="5" type="primary">icmF</name>
    <name evidence="5" type="ORF">CKY39_16620</name>
</gene>
<evidence type="ECO:0000313" key="5">
    <source>
        <dbReference type="EMBL" id="ATA54646.1"/>
    </source>
</evidence>
<dbReference type="Pfam" id="PF14331">
    <property type="entry name" value="IcmF-related_N"/>
    <property type="match status" value="1"/>
</dbReference>
<keyword evidence="1" id="KW-0812">Transmembrane</keyword>
<evidence type="ECO:0000313" key="6">
    <source>
        <dbReference type="Proteomes" id="UP000217154"/>
    </source>
</evidence>
<protein>
    <submittedName>
        <fullName evidence="5">Type VI secretion system membrane subunit TssM</fullName>
    </submittedName>
</protein>
<dbReference type="PANTHER" id="PTHR36153:SF1">
    <property type="entry name" value="TYPE VI SECRETION SYSTEM COMPONENT TSSM1"/>
    <property type="match status" value="1"/>
</dbReference>
<feature type="transmembrane region" description="Helical" evidence="1">
    <location>
        <begin position="100"/>
        <end position="120"/>
    </location>
</feature>
<dbReference type="KEGG" id="vbo:CKY39_16620"/>
<feature type="transmembrane region" description="Helical" evidence="1">
    <location>
        <begin position="47"/>
        <end position="66"/>
    </location>
</feature>
<dbReference type="Gene3D" id="3.40.50.300">
    <property type="entry name" value="P-loop containing nucleotide triphosphate hydrolases"/>
    <property type="match status" value="1"/>
</dbReference>
<feature type="transmembrane region" description="Helical" evidence="1">
    <location>
        <begin position="544"/>
        <end position="565"/>
    </location>
</feature>
<feature type="transmembrane region" description="Helical" evidence="1">
    <location>
        <begin position="73"/>
        <end position="94"/>
    </location>
</feature>
<dbReference type="Pfam" id="PF06761">
    <property type="entry name" value="IcmF-related"/>
    <property type="match status" value="1"/>
</dbReference>
<dbReference type="InterPro" id="IPR017731">
    <property type="entry name" value="TssM1-like"/>
</dbReference>
<evidence type="ECO:0000259" key="4">
    <source>
        <dbReference type="Pfam" id="PF14331"/>
    </source>
</evidence>
<feature type="domain" description="Type VI secretion system component TssM1 N-terminal" evidence="4">
    <location>
        <begin position="264"/>
        <end position="549"/>
    </location>
</feature>
<dbReference type="Proteomes" id="UP000217154">
    <property type="component" value="Chromosome"/>
</dbReference>
<name>A0A250DJU9_9BURK</name>
<keyword evidence="1" id="KW-0472">Membrane</keyword>
<dbReference type="InterPro" id="IPR025743">
    <property type="entry name" value="TssM1_N"/>
</dbReference>
<dbReference type="RefSeq" id="WP_095745209.1">
    <property type="nucleotide sequence ID" value="NZ_CP023284.1"/>
</dbReference>
<organism evidence="5 6">
    <name type="scientific">Variovorax boronicumulans</name>
    <dbReference type="NCBI Taxonomy" id="436515"/>
    <lineage>
        <taxon>Bacteria</taxon>
        <taxon>Pseudomonadati</taxon>
        <taxon>Pseudomonadota</taxon>
        <taxon>Betaproteobacteria</taxon>
        <taxon>Burkholderiales</taxon>
        <taxon>Comamonadaceae</taxon>
        <taxon>Variovorax</taxon>
    </lineage>
</organism>